<organism evidence="1 2">
    <name type="scientific">Aquirufa esocilacus</name>
    <dbReference type="NCBI Taxonomy" id="3096513"/>
    <lineage>
        <taxon>Bacteria</taxon>
        <taxon>Pseudomonadati</taxon>
        <taxon>Bacteroidota</taxon>
        <taxon>Cytophagia</taxon>
        <taxon>Cytophagales</taxon>
        <taxon>Flectobacillaceae</taxon>
        <taxon>Aquirufa</taxon>
    </lineage>
</organism>
<sequence>MISVKKTVESKTDNRNRMDLSIGNTTMRLTEKEAVYLVRQVAELYFGDVANLESNIRSHKGFEGVDLGKIKEPKEKE</sequence>
<dbReference type="RefSeq" id="WP_377981395.1">
    <property type="nucleotide sequence ID" value="NZ_JBBKXX010000003.1"/>
</dbReference>
<reference evidence="1 2" key="1">
    <citation type="submission" date="2024-03" db="EMBL/GenBank/DDBJ databases">
        <title>Aquirufa genome sequencing.</title>
        <authorList>
            <person name="Pitt A."/>
            <person name="Hahn M.W."/>
        </authorList>
    </citation>
    <scope>NUCLEOTIDE SEQUENCE [LARGE SCALE GENOMIC DNA]</scope>
    <source>
        <strain evidence="1 2">HETE-83D</strain>
    </source>
</reference>
<protein>
    <submittedName>
        <fullName evidence="1">Uncharacterized protein</fullName>
    </submittedName>
</protein>
<comment type="caution">
    <text evidence="1">The sequence shown here is derived from an EMBL/GenBank/DDBJ whole genome shotgun (WGS) entry which is preliminary data.</text>
</comment>
<dbReference type="EMBL" id="JBBKXX010000003">
    <property type="protein sequence ID" value="MFD3409050.1"/>
    <property type="molecule type" value="Genomic_DNA"/>
</dbReference>
<dbReference type="Proteomes" id="UP001598019">
    <property type="component" value="Unassembled WGS sequence"/>
</dbReference>
<name>A0ABW6DMN7_9BACT</name>
<evidence type="ECO:0000313" key="2">
    <source>
        <dbReference type="Proteomes" id="UP001598019"/>
    </source>
</evidence>
<evidence type="ECO:0000313" key="1">
    <source>
        <dbReference type="EMBL" id="MFD3409050.1"/>
    </source>
</evidence>
<gene>
    <name evidence="1" type="ORF">SKC37_10305</name>
</gene>
<proteinExistence type="predicted"/>
<keyword evidence="2" id="KW-1185">Reference proteome</keyword>
<accession>A0ABW6DMN7</accession>